<evidence type="ECO:0000256" key="5">
    <source>
        <dbReference type="ARBA" id="ARBA00023239"/>
    </source>
</evidence>
<protein>
    <recommendedName>
        <fullName evidence="6">Fumarate hydratase class II</fullName>
        <shortName evidence="6">Fumarase C</shortName>
        <ecNumber evidence="6">4.2.1.2</ecNumber>
    </recommendedName>
    <alternativeName>
        <fullName evidence="6">Aerobic fumarase</fullName>
    </alternativeName>
    <alternativeName>
        <fullName evidence="6">Iron-independent fumarase</fullName>
    </alternativeName>
</protein>
<evidence type="ECO:0000256" key="2">
    <source>
        <dbReference type="ARBA" id="ARBA00009084"/>
    </source>
</evidence>
<reference evidence="10 11" key="1">
    <citation type="submission" date="2019-10" db="EMBL/GenBank/DDBJ databases">
        <title>Rubrobacter sp nov SCSIO 52090 isolated from a deep-sea sediment in the South China Sea.</title>
        <authorList>
            <person name="Chen R.W."/>
        </authorList>
    </citation>
    <scope>NUCLEOTIDE SEQUENCE [LARGE SCALE GENOMIC DNA]</scope>
    <source>
        <strain evidence="10 11">SCSIO 52909</strain>
    </source>
</reference>
<dbReference type="SUPFAM" id="SSF48557">
    <property type="entry name" value="L-aspartase-like"/>
    <property type="match status" value="1"/>
</dbReference>
<dbReference type="GO" id="GO:0006099">
    <property type="term" value="P:tricarboxylic acid cycle"/>
    <property type="evidence" value="ECO:0007669"/>
    <property type="project" value="UniProtKB-UniRule"/>
</dbReference>
<dbReference type="NCBIfam" id="NF008909">
    <property type="entry name" value="PRK12273.1"/>
    <property type="match status" value="1"/>
</dbReference>
<dbReference type="KEGG" id="rub:GBA63_16030"/>
<sequence>MSRQESSHDTPHRVERDSMGEVEVPRDALFGAQTRRALDNFPISGIRFPRRFIEALGAIKLEAANVNHELGGLDENLKNAIVAAAQEVVEGTLDKDFVLDVFQTGSGTSTNMNANEVISNRAVQTLGGELGSKDPVHPNDHVNRGQSSNDVIPTAIHLAALVSIERDLLPALHKLRGALGDKAVEFDGVVKTGRTHLQDATPIRLGQEFLGYAGQIDRGIRRIEKAREDLAEVALGGTAVGTGVNTHPDFAGRVCQRLSDRFGVEIRETENHFQAQSAMDAAVFASGALKTVAVSLLKIANDVRFLGAGPRANLAEIALPEVQPGSSIMPGKVNPVIAESAAMVSAQVVGNDATVALAGASGNFELNVMLPVIAHNLLQSIELLASTADNFTDQLVVGLRATDRGPALVEQGLMLATALAPEIGYDKAADLSKEAYKTGKTIREVARERTDLSEEQLDDLLDARKMTEA</sequence>
<organism evidence="10 11">
    <name type="scientific">Rubrobacter tropicus</name>
    <dbReference type="NCBI Taxonomy" id="2653851"/>
    <lineage>
        <taxon>Bacteria</taxon>
        <taxon>Bacillati</taxon>
        <taxon>Actinomycetota</taxon>
        <taxon>Rubrobacteria</taxon>
        <taxon>Rubrobacterales</taxon>
        <taxon>Rubrobacteraceae</taxon>
        <taxon>Rubrobacter</taxon>
    </lineage>
</organism>
<dbReference type="InterPro" id="IPR018951">
    <property type="entry name" value="Fumarase_C_C"/>
</dbReference>
<feature type="binding site" evidence="6">
    <location>
        <position position="327"/>
    </location>
    <ligand>
        <name>substrate</name>
    </ligand>
</feature>
<dbReference type="InterPro" id="IPR005677">
    <property type="entry name" value="Fum_hydII"/>
</dbReference>
<comment type="miscellaneous">
    <text evidence="6">There are 2 substrate-binding sites: the catalytic A site, and the non-catalytic B site that may play a role in the transfer of substrate or product between the active site and the solvent. Alternatively, the B site may bind allosteric effectors.</text>
</comment>
<comment type="catalytic activity">
    <reaction evidence="6">
        <text>(S)-malate = fumarate + H2O</text>
        <dbReference type="Rhea" id="RHEA:12460"/>
        <dbReference type="ChEBI" id="CHEBI:15377"/>
        <dbReference type="ChEBI" id="CHEBI:15589"/>
        <dbReference type="ChEBI" id="CHEBI:29806"/>
        <dbReference type="EC" id="4.2.1.2"/>
    </reaction>
</comment>
<name>A0A6G8QBX7_9ACTN</name>
<dbReference type="GO" id="GO:0008797">
    <property type="term" value="F:aspartate ammonia-lyase activity"/>
    <property type="evidence" value="ECO:0007669"/>
    <property type="project" value="UniProtKB-EC"/>
</dbReference>
<dbReference type="CDD" id="cd01362">
    <property type="entry name" value="Fumarase_classII"/>
    <property type="match status" value="1"/>
</dbReference>
<evidence type="ECO:0000259" key="8">
    <source>
        <dbReference type="Pfam" id="PF00206"/>
    </source>
</evidence>
<dbReference type="GO" id="GO:0005737">
    <property type="term" value="C:cytoplasm"/>
    <property type="evidence" value="ECO:0007669"/>
    <property type="project" value="UniProtKB-SubCell"/>
</dbReference>
<dbReference type="FunFam" id="1.10.40.30:FF:000002">
    <property type="entry name" value="Fumarate hydratase class II"/>
    <property type="match status" value="1"/>
</dbReference>
<dbReference type="EC" id="4.2.1.2" evidence="6"/>
<dbReference type="PRINTS" id="PR00145">
    <property type="entry name" value="ARGSUCLYASE"/>
</dbReference>
<dbReference type="PROSITE" id="PS00163">
    <property type="entry name" value="FUMARATE_LYASES"/>
    <property type="match status" value="1"/>
</dbReference>
<feature type="domain" description="Fumarase C C-terminal" evidence="9">
    <location>
        <begin position="415"/>
        <end position="468"/>
    </location>
</feature>
<evidence type="ECO:0000256" key="1">
    <source>
        <dbReference type="ARBA" id="ARBA00001494"/>
    </source>
</evidence>
<dbReference type="InterPro" id="IPR020557">
    <property type="entry name" value="Fumarate_lyase_CS"/>
</dbReference>
<dbReference type="InterPro" id="IPR024083">
    <property type="entry name" value="Fumarase/histidase_N"/>
</dbReference>
<evidence type="ECO:0000256" key="6">
    <source>
        <dbReference type="HAMAP-Rule" id="MF_00743"/>
    </source>
</evidence>
<dbReference type="EMBL" id="CP045119">
    <property type="protein sequence ID" value="QIN83986.1"/>
    <property type="molecule type" value="Genomic_DNA"/>
</dbReference>
<evidence type="ECO:0000313" key="11">
    <source>
        <dbReference type="Proteomes" id="UP000501452"/>
    </source>
</evidence>
<feature type="binding site" evidence="6">
    <location>
        <position position="195"/>
    </location>
    <ligand>
        <name>substrate</name>
    </ligand>
</feature>
<keyword evidence="11" id="KW-1185">Reference proteome</keyword>
<dbReference type="Pfam" id="PF10415">
    <property type="entry name" value="FumaraseC_C"/>
    <property type="match status" value="1"/>
</dbReference>
<proteinExistence type="inferred from homology"/>
<dbReference type="PANTHER" id="PTHR11444:SF22">
    <property type="entry name" value="FUMARATE HYDRATASE CLASS II"/>
    <property type="match status" value="1"/>
</dbReference>
<accession>A0A6G8QBX7</accession>
<dbReference type="InterPro" id="IPR008948">
    <property type="entry name" value="L-Aspartase-like"/>
</dbReference>
<comment type="catalytic activity">
    <reaction evidence="1">
        <text>L-aspartate = fumarate + NH4(+)</text>
        <dbReference type="Rhea" id="RHEA:16601"/>
        <dbReference type="ChEBI" id="CHEBI:28938"/>
        <dbReference type="ChEBI" id="CHEBI:29806"/>
        <dbReference type="ChEBI" id="CHEBI:29991"/>
        <dbReference type="EC" id="4.3.1.1"/>
    </reaction>
</comment>
<feature type="binding site" evidence="6">
    <location>
        <begin position="147"/>
        <end position="149"/>
    </location>
    <ligand>
        <name>substrate</name>
    </ligand>
</feature>
<feature type="site" description="Important for catalytic activity" evidence="6">
    <location>
        <position position="339"/>
    </location>
</feature>
<dbReference type="Gene3D" id="1.20.200.10">
    <property type="entry name" value="Fumarase/aspartase (Central domain)"/>
    <property type="match status" value="1"/>
</dbReference>
<dbReference type="InterPro" id="IPR022761">
    <property type="entry name" value="Fumarate_lyase_N"/>
</dbReference>
<dbReference type="Gene3D" id="1.10.275.10">
    <property type="entry name" value="Fumarase/aspartase (N-terminal domain)"/>
    <property type="match status" value="1"/>
</dbReference>
<gene>
    <name evidence="6" type="primary">fumC</name>
    <name evidence="10" type="ORF">GBA63_16030</name>
</gene>
<dbReference type="GO" id="GO:0004333">
    <property type="term" value="F:fumarate hydratase activity"/>
    <property type="evidence" value="ECO:0007669"/>
    <property type="project" value="UniProtKB-UniRule"/>
</dbReference>
<feature type="binding site" evidence="6">
    <location>
        <begin position="332"/>
        <end position="334"/>
    </location>
    <ligand>
        <name>substrate</name>
    </ligand>
</feature>
<dbReference type="Proteomes" id="UP000501452">
    <property type="component" value="Chromosome"/>
</dbReference>
<keyword evidence="5 6" id="KW-0456">Lyase</keyword>
<dbReference type="FunFam" id="1.20.200.10:FF:000001">
    <property type="entry name" value="Fumarate hydratase, mitochondrial"/>
    <property type="match status" value="1"/>
</dbReference>
<evidence type="ECO:0000256" key="3">
    <source>
        <dbReference type="ARBA" id="ARBA00022490"/>
    </source>
</evidence>
<dbReference type="GO" id="GO:0006106">
    <property type="term" value="P:fumarate metabolic process"/>
    <property type="evidence" value="ECO:0007669"/>
    <property type="project" value="InterPro"/>
</dbReference>
<keyword evidence="3 6" id="KW-0963">Cytoplasm</keyword>
<feature type="region of interest" description="Disordered" evidence="7">
    <location>
        <begin position="1"/>
        <end position="21"/>
    </location>
</feature>
<feature type="binding site" evidence="6">
    <location>
        <begin position="106"/>
        <end position="108"/>
    </location>
    <ligand>
        <name>substrate</name>
    </ligand>
</feature>
<comment type="subcellular location">
    <subcellularLocation>
        <location evidence="6">Cytoplasm</location>
    </subcellularLocation>
</comment>
<dbReference type="UniPathway" id="UPA00223">
    <property type="reaction ID" value="UER01007"/>
</dbReference>
<feature type="domain" description="Fumarate lyase N-terminal" evidence="8">
    <location>
        <begin position="20"/>
        <end position="350"/>
    </location>
</feature>
<dbReference type="Gene3D" id="1.10.40.30">
    <property type="entry name" value="Fumarase/aspartase (C-terminal domain)"/>
    <property type="match status" value="1"/>
</dbReference>
<evidence type="ECO:0000313" key="10">
    <source>
        <dbReference type="EMBL" id="QIN83986.1"/>
    </source>
</evidence>
<feature type="active site" description="Proton donor/acceptor" evidence="6">
    <location>
        <position position="196"/>
    </location>
</feature>
<dbReference type="PRINTS" id="PR00149">
    <property type="entry name" value="FUMRATELYASE"/>
</dbReference>
<dbReference type="FunFam" id="1.10.275.10:FF:000001">
    <property type="entry name" value="Fumarate hydratase, mitochondrial"/>
    <property type="match status" value="1"/>
</dbReference>
<keyword evidence="4 6" id="KW-0816">Tricarboxylic acid cycle</keyword>
<comment type="function">
    <text evidence="6">Involved in the TCA cycle. Catalyzes the stereospecific interconversion of fumarate to L-malate.</text>
</comment>
<dbReference type="HAMAP" id="MF_00743">
    <property type="entry name" value="FumaraseC"/>
    <property type="match status" value="1"/>
</dbReference>
<evidence type="ECO:0000256" key="7">
    <source>
        <dbReference type="SAM" id="MobiDB-lite"/>
    </source>
</evidence>
<feature type="active site" evidence="6">
    <location>
        <position position="326"/>
    </location>
</feature>
<comment type="subunit">
    <text evidence="6">Homotetramer.</text>
</comment>
<evidence type="ECO:0000256" key="4">
    <source>
        <dbReference type="ARBA" id="ARBA00022532"/>
    </source>
</evidence>
<evidence type="ECO:0000259" key="9">
    <source>
        <dbReference type="Pfam" id="PF10415"/>
    </source>
</evidence>
<dbReference type="RefSeq" id="WP_166177762.1">
    <property type="nucleotide sequence ID" value="NZ_CP045119.1"/>
</dbReference>
<comment type="pathway">
    <text evidence="6">Carbohydrate metabolism; tricarboxylic acid cycle; (S)-malate from fumarate: step 1/1.</text>
</comment>
<dbReference type="InterPro" id="IPR000362">
    <property type="entry name" value="Fumarate_lyase_fam"/>
</dbReference>
<dbReference type="PANTHER" id="PTHR11444">
    <property type="entry name" value="ASPARTATEAMMONIA/ARGININOSUCCINATE/ADENYLOSUCCINATE LYASE"/>
    <property type="match status" value="1"/>
</dbReference>
<feature type="binding site" description="in site B" evidence="6">
    <location>
        <begin position="137"/>
        <end position="140"/>
    </location>
    <ligand>
        <name>substrate</name>
    </ligand>
</feature>
<comment type="similarity">
    <text evidence="2 6">Belongs to the class-II fumarase/aspartase family. Fumarase subfamily.</text>
</comment>
<dbReference type="Pfam" id="PF00206">
    <property type="entry name" value="Lyase_1"/>
    <property type="match status" value="1"/>
</dbReference>
<dbReference type="AlphaFoldDB" id="A0A6G8QBX7"/>